<evidence type="ECO:0000256" key="5">
    <source>
        <dbReference type="ARBA" id="ARBA00023136"/>
    </source>
</evidence>
<feature type="transmembrane region" description="Helical" evidence="6">
    <location>
        <begin position="33"/>
        <end position="57"/>
    </location>
</feature>
<keyword evidence="4 6" id="KW-1133">Transmembrane helix</keyword>
<keyword evidence="5 6" id="KW-0472">Membrane</keyword>
<dbReference type="InterPro" id="IPR015867">
    <property type="entry name" value="N-reg_PII/ATP_PRibTrfase_C"/>
</dbReference>
<keyword evidence="2" id="KW-1003">Cell membrane</keyword>
<organism evidence="8 9">
    <name type="scientific">Mycoplasmoides genitalium M6320</name>
    <dbReference type="NCBI Taxonomy" id="662945"/>
    <lineage>
        <taxon>Bacteria</taxon>
        <taxon>Bacillati</taxon>
        <taxon>Mycoplasmatota</taxon>
        <taxon>Mycoplasmoidales</taxon>
        <taxon>Mycoplasmoidaceae</taxon>
        <taxon>Mycoplasmoides</taxon>
    </lineage>
</organism>
<dbReference type="AlphaFoldDB" id="A0ABC7ZKK2"/>
<reference evidence="8 9" key="1">
    <citation type="journal article" date="2012" name="J. Bacteriol.">
        <title>Draft Genome Sequences of Four Axenic Mycoplasma genitalium Strains Isolated from Denmark, Japan, and Australia.</title>
        <authorList>
            <person name="McGowin C.L."/>
            <person name="Ma L."/>
            <person name="Jensen J.S."/>
            <person name="Mancuso M.M."/>
            <person name="Hamasuna R."/>
            <person name="Adegboye D."/>
            <person name="Martin D.H."/>
        </authorList>
    </citation>
    <scope>NUCLEOTIDE SEQUENCE [LARGE SCALE GENOMIC DNA]</scope>
    <source>
        <strain evidence="8 9">M6320</strain>
    </source>
</reference>
<feature type="domain" description="DUF2179" evidence="7">
    <location>
        <begin position="326"/>
        <end position="377"/>
    </location>
</feature>
<dbReference type="PANTHER" id="PTHR33545">
    <property type="entry name" value="UPF0750 MEMBRANE PROTEIN YITT-RELATED"/>
    <property type="match status" value="1"/>
</dbReference>
<dbReference type="InterPro" id="IPR003740">
    <property type="entry name" value="YitT"/>
</dbReference>
<dbReference type="KEGG" id="mgx:CM1_02590"/>
<dbReference type="GO" id="GO:0005886">
    <property type="term" value="C:plasma membrane"/>
    <property type="evidence" value="ECO:0007669"/>
    <property type="project" value="UniProtKB-SubCell"/>
</dbReference>
<evidence type="ECO:0000256" key="2">
    <source>
        <dbReference type="ARBA" id="ARBA00022475"/>
    </source>
</evidence>
<sequence>MKDKNIKISGNFVRIHLSGSFLKFQSIYNLKKLYLQLVILTIVAFFWGLLGVIFVQFSGLYDIGMASISQGLARLVNFFITSQNINVDSATIFNAIFWLTQILFNVPFFIFGWFKISKKFTLLTLYFVAVSNLFGFFFSYIPGIDNFFLFANLTTAKDGGFENLINEKGVQLIFWEKSAEKQVSLLFYGLIWGFLQAVFYSVILIIDASTGGLDFLAFWYSEKKYKDIGGILMLINTVSFIIGYVIGTYLTGSLSVQSYVGDDKHQPFGVAFFLSPNLVFTLLMNIVLGLFTSFYFPKYQFVKVEVYGKHIEKIRNYLLDNQQWFSITMFEAEGGYSRQKTQVLVTNCLLIKAAKLLEDVRKFDRDALFSITFIKKLDGYIYDRRANKQTKHGTENKS</sequence>
<accession>A0ABC7ZKK2</accession>
<proteinExistence type="predicted"/>
<evidence type="ECO:0000256" key="6">
    <source>
        <dbReference type="SAM" id="Phobius"/>
    </source>
</evidence>
<keyword evidence="3 6" id="KW-0812">Transmembrane</keyword>
<feature type="transmembrane region" description="Helical" evidence="6">
    <location>
        <begin position="270"/>
        <end position="296"/>
    </location>
</feature>
<dbReference type="Pfam" id="PF10035">
    <property type="entry name" value="DUF2179"/>
    <property type="match status" value="1"/>
</dbReference>
<feature type="transmembrane region" description="Helical" evidence="6">
    <location>
        <begin position="228"/>
        <end position="250"/>
    </location>
</feature>
<evidence type="ECO:0000256" key="4">
    <source>
        <dbReference type="ARBA" id="ARBA00022989"/>
    </source>
</evidence>
<protein>
    <recommendedName>
        <fullName evidence="7">DUF2179 domain-containing protein</fullName>
    </recommendedName>
</protein>
<evidence type="ECO:0000256" key="1">
    <source>
        <dbReference type="ARBA" id="ARBA00004651"/>
    </source>
</evidence>
<name>A0ABC7ZKK2_MYCGT</name>
<feature type="transmembrane region" description="Helical" evidence="6">
    <location>
        <begin position="120"/>
        <end position="141"/>
    </location>
</feature>
<dbReference type="RefSeq" id="WP_014894339.1">
    <property type="nucleotide sequence ID" value="NC_018497.1"/>
</dbReference>
<evidence type="ECO:0000313" key="9">
    <source>
        <dbReference type="Proteomes" id="UP000005254"/>
    </source>
</evidence>
<dbReference type="PANTHER" id="PTHR33545:SF5">
    <property type="entry name" value="UPF0750 MEMBRANE PROTEIN YITT"/>
    <property type="match status" value="1"/>
</dbReference>
<dbReference type="Gene3D" id="3.30.70.120">
    <property type="match status" value="1"/>
</dbReference>
<dbReference type="Pfam" id="PF02588">
    <property type="entry name" value="YitT_membrane"/>
    <property type="match status" value="1"/>
</dbReference>
<gene>
    <name evidence="8" type="ORF">CM1_02590</name>
</gene>
<dbReference type="InterPro" id="IPR051461">
    <property type="entry name" value="UPF0750_membrane"/>
</dbReference>
<evidence type="ECO:0000313" key="8">
    <source>
        <dbReference type="EMBL" id="AFQ04265.1"/>
    </source>
</evidence>
<dbReference type="InterPro" id="IPR019264">
    <property type="entry name" value="DUF2179"/>
</dbReference>
<dbReference type="Proteomes" id="UP000005254">
    <property type="component" value="Chromosome"/>
</dbReference>
<comment type="subcellular location">
    <subcellularLocation>
        <location evidence="1">Cell membrane</location>
        <topology evidence="1">Multi-pass membrane protein</topology>
    </subcellularLocation>
</comment>
<evidence type="ECO:0000256" key="3">
    <source>
        <dbReference type="ARBA" id="ARBA00022692"/>
    </source>
</evidence>
<feature type="transmembrane region" description="Helical" evidence="6">
    <location>
        <begin position="92"/>
        <end position="113"/>
    </location>
</feature>
<evidence type="ECO:0000259" key="7">
    <source>
        <dbReference type="Pfam" id="PF10035"/>
    </source>
</evidence>
<dbReference type="EMBL" id="CP003772">
    <property type="protein sequence ID" value="AFQ04265.1"/>
    <property type="molecule type" value="Genomic_DNA"/>
</dbReference>